<dbReference type="PANTHER" id="PTHR43798:SF5">
    <property type="entry name" value="MONOACYLGLYCEROL LIPASE ABHD6"/>
    <property type="match status" value="1"/>
</dbReference>
<dbReference type="Pfam" id="PF00561">
    <property type="entry name" value="Abhydrolase_1"/>
    <property type="match status" value="1"/>
</dbReference>
<feature type="domain" description="AB hydrolase-1" evidence="2">
    <location>
        <begin position="69"/>
        <end position="301"/>
    </location>
</feature>
<sequence length="319" mass="35328">MAHPFRFPVVMIFMLFTTLLAGCDDAAKRAYEMGINFEKSRAGLQDKALETDDGIRWHLLTSEGEINKPVVLLIHGFGGDSGNWLRFVSELDGDFYFVVPDLPGHGDSTRGLDLNYRMAAQSRRLLTLMDTLGVDTFHVAGNSMGGAISISMARQAPQRVLSMGLINSAGLTRQTPEFKTLLENSASNPLIPRTPDDFTTTLEWAMEEPPYMPEFFVDIMGQEKARNSAVAQHIFEQLDEDPGMNLEGTGKLASVSTPTLVVWGQKDRLLGLDNVKTFLEELPHARSAILDDIGHVPMAEAPGKTADLFRTFWQEARNP</sequence>
<dbReference type="GO" id="GO:0016020">
    <property type="term" value="C:membrane"/>
    <property type="evidence" value="ECO:0007669"/>
    <property type="project" value="TreeGrafter"/>
</dbReference>
<feature type="chain" id="PRO_5026941706" evidence="1">
    <location>
        <begin position="22"/>
        <end position="319"/>
    </location>
</feature>
<evidence type="ECO:0000313" key="3">
    <source>
        <dbReference type="EMBL" id="MQX54090.1"/>
    </source>
</evidence>
<gene>
    <name evidence="3" type="ORF">GFN93_12595</name>
</gene>
<comment type="caution">
    <text evidence="3">The sequence shown here is derived from an EMBL/GenBank/DDBJ whole genome shotgun (WGS) entry which is preliminary data.</text>
</comment>
<dbReference type="InterPro" id="IPR050266">
    <property type="entry name" value="AB_hydrolase_sf"/>
</dbReference>
<dbReference type="PRINTS" id="PR00111">
    <property type="entry name" value="ABHYDROLASE"/>
</dbReference>
<keyword evidence="4" id="KW-1185">Reference proteome</keyword>
<keyword evidence="1" id="KW-0732">Signal</keyword>
<dbReference type="EMBL" id="WIRE01000001">
    <property type="protein sequence ID" value="MQX54090.1"/>
    <property type="molecule type" value="Genomic_DNA"/>
</dbReference>
<reference evidence="3 4" key="1">
    <citation type="submission" date="2019-10" db="EMBL/GenBank/DDBJ databases">
        <title>Alcanivorax sp.PA15-N-34 draft genome sequence.</title>
        <authorList>
            <person name="Liao X."/>
            <person name="Shao Z."/>
        </authorList>
    </citation>
    <scope>NUCLEOTIDE SEQUENCE [LARGE SCALE GENOMIC DNA]</scope>
    <source>
        <strain evidence="3 4">PA15-N-34</strain>
    </source>
</reference>
<dbReference type="PROSITE" id="PS51257">
    <property type="entry name" value="PROKAR_LIPOPROTEIN"/>
    <property type="match status" value="1"/>
</dbReference>
<organism evidence="3 4">
    <name type="scientific">Alcanivorax sediminis</name>
    <dbReference type="NCBI Taxonomy" id="2663008"/>
    <lineage>
        <taxon>Bacteria</taxon>
        <taxon>Pseudomonadati</taxon>
        <taxon>Pseudomonadota</taxon>
        <taxon>Gammaproteobacteria</taxon>
        <taxon>Oceanospirillales</taxon>
        <taxon>Alcanivoracaceae</taxon>
        <taxon>Alcanivorax</taxon>
    </lineage>
</organism>
<accession>A0A6N7M1G3</accession>
<keyword evidence="3" id="KW-0378">Hydrolase</keyword>
<dbReference type="Proteomes" id="UP000469421">
    <property type="component" value="Unassembled WGS sequence"/>
</dbReference>
<dbReference type="GO" id="GO:0047372">
    <property type="term" value="F:monoacylglycerol lipase activity"/>
    <property type="evidence" value="ECO:0007669"/>
    <property type="project" value="TreeGrafter"/>
</dbReference>
<name>A0A6N7M1G3_9GAMM</name>
<protein>
    <submittedName>
        <fullName evidence="3">Alpha/beta fold hydrolase</fullName>
    </submittedName>
</protein>
<feature type="signal peptide" evidence="1">
    <location>
        <begin position="1"/>
        <end position="21"/>
    </location>
</feature>
<dbReference type="SUPFAM" id="SSF53474">
    <property type="entry name" value="alpha/beta-Hydrolases"/>
    <property type="match status" value="1"/>
</dbReference>
<evidence type="ECO:0000313" key="4">
    <source>
        <dbReference type="Proteomes" id="UP000469421"/>
    </source>
</evidence>
<dbReference type="Gene3D" id="3.40.50.1820">
    <property type="entry name" value="alpha/beta hydrolase"/>
    <property type="match status" value="1"/>
</dbReference>
<proteinExistence type="predicted"/>
<evidence type="ECO:0000259" key="2">
    <source>
        <dbReference type="Pfam" id="PF00561"/>
    </source>
</evidence>
<dbReference type="GO" id="GO:0046464">
    <property type="term" value="P:acylglycerol catabolic process"/>
    <property type="evidence" value="ECO:0007669"/>
    <property type="project" value="TreeGrafter"/>
</dbReference>
<dbReference type="InterPro" id="IPR029058">
    <property type="entry name" value="AB_hydrolase_fold"/>
</dbReference>
<dbReference type="AlphaFoldDB" id="A0A6N7M1G3"/>
<dbReference type="PANTHER" id="PTHR43798">
    <property type="entry name" value="MONOACYLGLYCEROL LIPASE"/>
    <property type="match status" value="1"/>
</dbReference>
<evidence type="ECO:0000256" key="1">
    <source>
        <dbReference type="SAM" id="SignalP"/>
    </source>
</evidence>
<dbReference type="InterPro" id="IPR000073">
    <property type="entry name" value="AB_hydrolase_1"/>
</dbReference>